<proteinExistence type="predicted"/>
<evidence type="ECO:0000313" key="1">
    <source>
        <dbReference type="EMBL" id="EER15185.1"/>
    </source>
</evidence>
<sequence length="153" mass="16212">MPAPTPLASCFGSNAEELAPRTALLAALSHIGIDDPSALVNFAKESSALQQVAQTAAIPEVSSLGKDKQSIALLHLKYERILRSALTEASKLVSAAGGVDTTNFASLSSSLWQANPSPALCPSPTLFADFTMTPALLRIVRHDYRLFVQSVTF</sequence>
<protein>
    <submittedName>
        <fullName evidence="1">Uncharacterized protein</fullName>
    </submittedName>
</protein>
<reference evidence="1 2" key="1">
    <citation type="submission" date="2008-07" db="EMBL/GenBank/DDBJ databases">
        <authorList>
            <person name="El-Sayed N."/>
            <person name="Caler E."/>
            <person name="Inman J."/>
            <person name="Amedeo P."/>
            <person name="Hass B."/>
            <person name="Wortman J."/>
        </authorList>
    </citation>
    <scope>NUCLEOTIDE SEQUENCE [LARGE SCALE GENOMIC DNA]</scope>
    <source>
        <strain evidence="2">ATCC 50983 / TXsc</strain>
    </source>
</reference>
<dbReference type="AlphaFoldDB" id="C5KJS7"/>
<dbReference type="Proteomes" id="UP000007800">
    <property type="component" value="Unassembled WGS sequence"/>
</dbReference>
<dbReference type="RefSeq" id="XP_002783389.1">
    <property type="nucleotide sequence ID" value="XM_002783343.1"/>
</dbReference>
<dbReference type="EMBL" id="GG673648">
    <property type="protein sequence ID" value="EER15185.1"/>
    <property type="molecule type" value="Genomic_DNA"/>
</dbReference>
<keyword evidence="2" id="KW-1185">Reference proteome</keyword>
<dbReference type="GeneID" id="9062088"/>
<evidence type="ECO:0000313" key="2">
    <source>
        <dbReference type="Proteomes" id="UP000007800"/>
    </source>
</evidence>
<gene>
    <name evidence="1" type="ORF">Pmar_PMAR006914</name>
</gene>
<name>C5KJS7_PERM5</name>
<dbReference type="InParanoid" id="C5KJS7"/>
<organism evidence="2">
    <name type="scientific">Perkinsus marinus (strain ATCC 50983 / TXsc)</name>
    <dbReference type="NCBI Taxonomy" id="423536"/>
    <lineage>
        <taxon>Eukaryota</taxon>
        <taxon>Sar</taxon>
        <taxon>Alveolata</taxon>
        <taxon>Perkinsozoa</taxon>
        <taxon>Perkinsea</taxon>
        <taxon>Perkinsida</taxon>
        <taxon>Perkinsidae</taxon>
        <taxon>Perkinsus</taxon>
    </lineage>
</organism>
<accession>C5KJS7</accession>